<evidence type="ECO:0000313" key="12">
    <source>
        <dbReference type="EMBL" id="RZC59059.1"/>
    </source>
</evidence>
<keyword evidence="5 9" id="KW-0238">DNA-binding</keyword>
<dbReference type="Gene3D" id="1.10.10.10">
    <property type="entry name" value="Winged helix-like DNA-binding domain superfamily/Winged helix DNA-binding domain"/>
    <property type="match status" value="2"/>
</dbReference>
<evidence type="ECO:0000256" key="3">
    <source>
        <dbReference type="ARBA" id="ARBA00022491"/>
    </source>
</evidence>
<dbReference type="PANTHER" id="PTHR12081">
    <property type="entry name" value="TRANSCRIPTION FACTOR E2F"/>
    <property type="match status" value="1"/>
</dbReference>
<evidence type="ECO:0000256" key="9">
    <source>
        <dbReference type="RuleBase" id="RU003796"/>
    </source>
</evidence>
<dbReference type="EMBL" id="CM010718">
    <property type="protein sequence ID" value="RZC59059.1"/>
    <property type="molecule type" value="Genomic_DNA"/>
</dbReference>
<evidence type="ECO:0000256" key="10">
    <source>
        <dbReference type="SAM" id="MobiDB-lite"/>
    </source>
</evidence>
<dbReference type="Pfam" id="PF02319">
    <property type="entry name" value="WHD_E2F_TDP"/>
    <property type="match status" value="2"/>
</dbReference>
<dbReference type="GO" id="GO:0000978">
    <property type="term" value="F:RNA polymerase II cis-regulatory region sequence-specific DNA binding"/>
    <property type="evidence" value="ECO:0007669"/>
    <property type="project" value="InterPro"/>
</dbReference>
<evidence type="ECO:0000259" key="11">
    <source>
        <dbReference type="SMART" id="SM01372"/>
    </source>
</evidence>
<dbReference type="GO" id="GO:0090575">
    <property type="term" value="C:RNA polymerase II transcription regulator complex"/>
    <property type="evidence" value="ECO:0007669"/>
    <property type="project" value="TreeGrafter"/>
</dbReference>
<comment type="similarity">
    <text evidence="2 9">Belongs to the E2F/DP family.</text>
</comment>
<dbReference type="InterPro" id="IPR003316">
    <property type="entry name" value="E2F_WHTH_DNA-bd_dom"/>
</dbReference>
<dbReference type="OMA" id="RTHESAT"/>
<keyword evidence="4 9" id="KW-0805">Transcription regulation</keyword>
<dbReference type="OrthoDB" id="5318at2759"/>
<dbReference type="Gramene" id="RZC59059">
    <property type="protein sequence ID" value="RZC59059"/>
    <property type="gene ID" value="C5167_006366"/>
</dbReference>
<proteinExistence type="inferred from homology"/>
<dbReference type="AlphaFoldDB" id="A0A4Y7JH33"/>
<keyword evidence="6 9" id="KW-0804">Transcription</keyword>
<reference evidence="12 13" key="1">
    <citation type="journal article" date="2018" name="Science">
        <title>The opium poppy genome and morphinan production.</title>
        <authorList>
            <person name="Guo L."/>
            <person name="Winzer T."/>
            <person name="Yang X."/>
            <person name="Li Y."/>
            <person name="Ning Z."/>
            <person name="He Z."/>
            <person name="Teodor R."/>
            <person name="Lu Y."/>
            <person name="Bowser T.A."/>
            <person name="Graham I.A."/>
            <person name="Ye K."/>
        </authorList>
    </citation>
    <scope>NUCLEOTIDE SEQUENCE [LARGE SCALE GENOMIC DNA]</scope>
    <source>
        <strain evidence="13">cv. HN1</strain>
        <tissue evidence="12">Leaves</tissue>
    </source>
</reference>
<keyword evidence="3" id="KW-0678">Repressor</keyword>
<evidence type="ECO:0000256" key="5">
    <source>
        <dbReference type="ARBA" id="ARBA00023125"/>
    </source>
</evidence>
<evidence type="ECO:0000313" key="13">
    <source>
        <dbReference type="Proteomes" id="UP000316621"/>
    </source>
</evidence>
<evidence type="ECO:0000256" key="8">
    <source>
        <dbReference type="ARBA" id="ARBA00023306"/>
    </source>
</evidence>
<evidence type="ECO:0000256" key="6">
    <source>
        <dbReference type="ARBA" id="ARBA00023163"/>
    </source>
</evidence>
<dbReference type="InterPro" id="IPR036388">
    <property type="entry name" value="WH-like_DNA-bd_sf"/>
</dbReference>
<dbReference type="Proteomes" id="UP000316621">
    <property type="component" value="Chromosome 4"/>
</dbReference>
<gene>
    <name evidence="12" type="ORF">C5167_006366</name>
</gene>
<dbReference type="STRING" id="3469.A0A4Y7JH33"/>
<feature type="domain" description="E2F/DP family winged-helix DNA-binding" evidence="11">
    <location>
        <begin position="39"/>
        <end position="104"/>
    </location>
</feature>
<protein>
    <recommendedName>
        <fullName evidence="11">E2F/DP family winged-helix DNA-binding domain-containing protein</fullName>
    </recommendedName>
</protein>
<evidence type="ECO:0000256" key="7">
    <source>
        <dbReference type="ARBA" id="ARBA00023242"/>
    </source>
</evidence>
<name>A0A4Y7JH33_PAPSO</name>
<keyword evidence="7 9" id="KW-0539">Nucleus</keyword>
<dbReference type="InterPro" id="IPR036390">
    <property type="entry name" value="WH_DNA-bd_sf"/>
</dbReference>
<dbReference type="FunFam" id="1.10.10.10:FF:000295">
    <property type="entry name" value="E2F transcription factor-like E2FE"/>
    <property type="match status" value="1"/>
</dbReference>
<dbReference type="GO" id="GO:0000981">
    <property type="term" value="F:DNA-binding transcription factor activity, RNA polymerase II-specific"/>
    <property type="evidence" value="ECO:0007669"/>
    <property type="project" value="TreeGrafter"/>
</dbReference>
<keyword evidence="13" id="KW-1185">Reference proteome</keyword>
<keyword evidence="8" id="KW-0131">Cell cycle</keyword>
<feature type="compositionally biased region" description="Low complexity" evidence="10">
    <location>
        <begin position="166"/>
        <end position="183"/>
    </location>
</feature>
<feature type="region of interest" description="Disordered" evidence="10">
    <location>
        <begin position="139"/>
        <end position="186"/>
    </location>
</feature>
<dbReference type="SUPFAM" id="SSF46785">
    <property type="entry name" value="Winged helix' DNA-binding domain"/>
    <property type="match status" value="2"/>
</dbReference>
<accession>A0A4Y7JH33</accession>
<dbReference type="InterPro" id="IPR015633">
    <property type="entry name" value="E2F"/>
</dbReference>
<feature type="compositionally biased region" description="Polar residues" evidence="10">
    <location>
        <begin position="139"/>
        <end position="165"/>
    </location>
</feature>
<sequence>MYFAVSEKKEEIQMEGLHDQIPSLSSLLYHDSKHHSYSRKQKSLGLLCTNFLGLYNRPEVRFIGLDDAANRLGVERRRIYDIVNVLESIGVLTRKAKNQYAWIGFAGIPKALEELKEEASKETSLNVFESKKFVKSQVSESEQDENISNATMSNSTTSIKQDNTCPSLPGSSPSKPDGSSAGSADNRREKSLGLLTQNFVKLFICRDNDLVSLDEAAKILLGDIHNSSHLQNNSAAKVRRLYDIANVLSSMNLIEKTHHAESRKPAFRWLGLSGKIPNESLASLDTKKRVFGTEITNLDVKRAKMVSMADRKQYENTSVQVKCEALTDPLHQDQQAKQSSKSVVFGPFSPAGLPKVDPEKKSLRSVQDWENLAASYRPRYHNQALSDLFAHYMEAWKTWYVEIAGTHPLQQFS</sequence>
<dbReference type="FunFam" id="1.10.10.10:FF:000073">
    <property type="entry name" value="E2F transcription factor 8"/>
    <property type="match status" value="1"/>
</dbReference>
<comment type="subcellular location">
    <subcellularLocation>
        <location evidence="1 9">Nucleus</location>
    </subcellularLocation>
</comment>
<evidence type="ECO:0000256" key="2">
    <source>
        <dbReference type="ARBA" id="ARBA00010940"/>
    </source>
</evidence>
<evidence type="ECO:0000256" key="1">
    <source>
        <dbReference type="ARBA" id="ARBA00004123"/>
    </source>
</evidence>
<feature type="domain" description="E2F/DP family winged-helix DNA-binding" evidence="11">
    <location>
        <begin position="187"/>
        <end position="271"/>
    </location>
</feature>
<dbReference type="PANTHER" id="PTHR12081:SF7">
    <property type="entry name" value="TRANSCRIPTION FACTOR EFL-3"/>
    <property type="match status" value="1"/>
</dbReference>
<evidence type="ECO:0000256" key="4">
    <source>
        <dbReference type="ARBA" id="ARBA00023015"/>
    </source>
</evidence>
<dbReference type="SMART" id="SM01372">
    <property type="entry name" value="E2F_TDP"/>
    <property type="match status" value="2"/>
</dbReference>
<organism evidence="12 13">
    <name type="scientific">Papaver somniferum</name>
    <name type="common">Opium poppy</name>
    <dbReference type="NCBI Taxonomy" id="3469"/>
    <lineage>
        <taxon>Eukaryota</taxon>
        <taxon>Viridiplantae</taxon>
        <taxon>Streptophyta</taxon>
        <taxon>Embryophyta</taxon>
        <taxon>Tracheophyta</taxon>
        <taxon>Spermatophyta</taxon>
        <taxon>Magnoliopsida</taxon>
        <taxon>Ranunculales</taxon>
        <taxon>Papaveraceae</taxon>
        <taxon>Papaveroideae</taxon>
        <taxon>Papaver</taxon>
    </lineage>
</organism>